<gene>
    <name evidence="1" type="ORF">LCGC14_0607470</name>
</gene>
<accession>A0A0F9TUZ9</accession>
<dbReference type="AlphaFoldDB" id="A0A0F9TUZ9"/>
<reference evidence="1" key="1">
    <citation type="journal article" date="2015" name="Nature">
        <title>Complex archaea that bridge the gap between prokaryotes and eukaryotes.</title>
        <authorList>
            <person name="Spang A."/>
            <person name="Saw J.H."/>
            <person name="Jorgensen S.L."/>
            <person name="Zaremba-Niedzwiedzka K."/>
            <person name="Martijn J."/>
            <person name="Lind A.E."/>
            <person name="van Eijk R."/>
            <person name="Schleper C."/>
            <person name="Guy L."/>
            <person name="Ettema T.J."/>
        </authorList>
    </citation>
    <scope>NUCLEOTIDE SEQUENCE</scope>
</reference>
<comment type="caution">
    <text evidence="1">The sequence shown here is derived from an EMBL/GenBank/DDBJ whole genome shotgun (WGS) entry which is preliminary data.</text>
</comment>
<dbReference type="EMBL" id="LAZR01000997">
    <property type="protein sequence ID" value="KKN52946.1"/>
    <property type="molecule type" value="Genomic_DNA"/>
</dbReference>
<evidence type="ECO:0000313" key="1">
    <source>
        <dbReference type="EMBL" id="KKN52946.1"/>
    </source>
</evidence>
<protein>
    <submittedName>
        <fullName evidence="1">Uncharacterized protein</fullName>
    </submittedName>
</protein>
<organism evidence="1">
    <name type="scientific">marine sediment metagenome</name>
    <dbReference type="NCBI Taxonomy" id="412755"/>
    <lineage>
        <taxon>unclassified sequences</taxon>
        <taxon>metagenomes</taxon>
        <taxon>ecological metagenomes</taxon>
    </lineage>
</organism>
<sequence>MVIDRLGELKRIMNIGAAETFDPATDSLEAIANALGIGPSVGLWMFGIVDATQVASLVTVITNNLQNVPNDLLEGQFWMQVIYNDSAPATAPEGEIRRITNFVQGGALQTFTVDGFTANVEAGDIVAIFHESLLTTEILARGTLDTSSATVPEDSTRTEGVDYFKGCLLLTTEGAVRFQPRRIVTSSAAGVFTLDPSNPFTAVPGLVDYVIIGGQAEFIPGADAVVNRTPADVIGGKADTIPAMNLAPAATWSIIRHLKAILERLGATPADPDDSIHTSVGQRDTAATADDMSALDTANLHAKIRRVLLRIAAAAYSVTVDPGGAARTDIESTFEDLGAMLAGAAGITTYPAAADIGNGVSMAEAIRAILTSIVGGDDYDAYTKINNVTIASINAAFQGIAGLFAAAGTNTFGPTIAGSPRTQMEAALNTMASYFATGGAAIAATVDPGGASRATLELILEDLGAMLAGAAGITTWPAAAAPGDGISFAEAIREIYDLVAALPGATVMGKAQIAATTIDLNQAAASYDLFTGTTQVVILESLNIKMPTGAAGGALTSISIQTDDVTPGVIISAAAGAVANLTSEADLGWTGALYITVGTKIRLTIGGGAHGAGYVCNVTAKYRAVVSGGNLA</sequence>
<proteinExistence type="predicted"/>
<name>A0A0F9TUZ9_9ZZZZ</name>